<dbReference type="Pfam" id="PF06722">
    <property type="entry name" value="EryCIII-like_C"/>
    <property type="match status" value="1"/>
</dbReference>
<dbReference type="InterPro" id="IPR010610">
    <property type="entry name" value="EryCIII-like_C"/>
</dbReference>
<dbReference type="PANTHER" id="PTHR48050:SF13">
    <property type="entry name" value="STEROL 3-BETA-GLUCOSYLTRANSFERASE UGT80A2"/>
    <property type="match status" value="1"/>
</dbReference>
<evidence type="ECO:0000313" key="7">
    <source>
        <dbReference type="EMBL" id="EHP42186.1"/>
    </source>
</evidence>
<keyword evidence="2" id="KW-0805">Transcription regulation</keyword>
<evidence type="ECO:0000313" key="8">
    <source>
        <dbReference type="Proteomes" id="UP000005808"/>
    </source>
</evidence>
<dbReference type="InterPro" id="IPR001647">
    <property type="entry name" value="HTH_TetR"/>
</dbReference>
<gene>
    <name evidence="7" type="ORF">OR16_16237</name>
</gene>
<evidence type="ECO:0000256" key="5">
    <source>
        <dbReference type="PROSITE-ProRule" id="PRU00335"/>
    </source>
</evidence>
<keyword evidence="7" id="KW-0808">Transferase</keyword>
<dbReference type="PROSITE" id="PS01081">
    <property type="entry name" value="HTH_TETR_1"/>
    <property type="match status" value="1"/>
</dbReference>
<dbReference type="InterPro" id="IPR023772">
    <property type="entry name" value="DNA-bd_HTH_TetR-type_CS"/>
</dbReference>
<dbReference type="GO" id="GO:0008194">
    <property type="term" value="F:UDP-glycosyltransferase activity"/>
    <property type="evidence" value="ECO:0007669"/>
    <property type="project" value="InterPro"/>
</dbReference>
<dbReference type="PANTHER" id="PTHR48050">
    <property type="entry name" value="STEROL 3-BETA-GLUCOSYLTRANSFERASE"/>
    <property type="match status" value="1"/>
</dbReference>
<evidence type="ECO:0000259" key="6">
    <source>
        <dbReference type="PROSITE" id="PS50977"/>
    </source>
</evidence>
<dbReference type="GO" id="GO:0003677">
    <property type="term" value="F:DNA binding"/>
    <property type="evidence" value="ECO:0007669"/>
    <property type="project" value="UniProtKB-UniRule"/>
</dbReference>
<evidence type="ECO:0000256" key="1">
    <source>
        <dbReference type="ARBA" id="ARBA00022491"/>
    </source>
</evidence>
<dbReference type="Gene3D" id="1.10.357.10">
    <property type="entry name" value="Tetracycline Repressor, domain 2"/>
    <property type="match status" value="1"/>
</dbReference>
<dbReference type="InterPro" id="IPR050426">
    <property type="entry name" value="Glycosyltransferase_28"/>
</dbReference>
<reference evidence="7 8" key="1">
    <citation type="journal article" date="2012" name="J. Bacteriol.">
        <title>De Novo Genome Project of Cupriavidus basilensis OR16.</title>
        <authorList>
            <person name="Cserhati M."/>
            <person name="Kriszt B."/>
            <person name="Szoboszlay S."/>
            <person name="Toth A."/>
            <person name="Szabo I."/>
            <person name="Tancsics A."/>
            <person name="Nagy I."/>
            <person name="Horvath B."/>
            <person name="Nagy I."/>
            <person name="Kukolya J."/>
        </authorList>
    </citation>
    <scope>NUCLEOTIDE SEQUENCE [LARGE SCALE GENOMIC DNA]</scope>
    <source>
        <strain evidence="7 8">OR16</strain>
    </source>
</reference>
<dbReference type="Gene3D" id="3.40.50.2000">
    <property type="entry name" value="Glycogen Phosphorylase B"/>
    <property type="match status" value="2"/>
</dbReference>
<dbReference type="PRINTS" id="PR00455">
    <property type="entry name" value="HTHTETR"/>
</dbReference>
<sequence>MDDMIAPDTPGRRARKRAQTLDLLAQAAMSLFEAQGYDAVTMEQIAAEADVAKGTLYNHFPTKESVLAHWIHTQLAADLAHLQPEAERLASFRPAISLLLDASAAWCEAHRAYLSPYLRFRFLSLQAAPPPEEAAQASDMIDVFGLLIALGQRSGELPALGRTAGRSRRGASGVAVPSPLPRRADALADLAGAHAARGVRGGGDAVRGGQRRPPARASCKEPQDTMNIIVATYGTEGDARPLAALCRALMDAGHQARLLADGATLGTARVLGVPATALAGDIKGVLQPQLAISGVVARNRRFTSTASALARIANANAEAWLREIVAAGEGCDAIIVSGLAAFVGLSAAEHLGVKAIGTGLIPITPTADFASPFLPLARTPGWLNRASHHFVNGMLWRAFRKQTNAARAAVCGLPPRRQLWTRHPMLYGVSPSLLPRPADWPGNARVCGQWIVPSTDWSAPRPLADFLAAGEPPMYFGFGSMAGFDRAKLLAAVITACAGRRALFYPGWSGVGTAGLPANIHVVGDTPHDWLFPRTSLVVHHGGSGTAHSAARAGVPSVVVPFAGDQFFWADRLRLAGVAAGAVNAKQLQASAFERAIAFARSAEARSRARELGARMAGEDGLADAVSAIEAMLLDEGAMETMPA</sequence>
<evidence type="ECO:0000256" key="3">
    <source>
        <dbReference type="ARBA" id="ARBA00023125"/>
    </source>
</evidence>
<evidence type="ECO:0000256" key="2">
    <source>
        <dbReference type="ARBA" id="ARBA00023015"/>
    </source>
</evidence>
<dbReference type="GO" id="GO:0016758">
    <property type="term" value="F:hexosyltransferase activity"/>
    <property type="evidence" value="ECO:0007669"/>
    <property type="project" value="UniProtKB-ARBA"/>
</dbReference>
<dbReference type="PATRIC" id="fig|1127483.3.peg.3259"/>
<dbReference type="PROSITE" id="PS50977">
    <property type="entry name" value="HTH_TETR_2"/>
    <property type="match status" value="1"/>
</dbReference>
<organism evidence="7 8">
    <name type="scientific">Cupriavidus basilensis OR16</name>
    <dbReference type="NCBI Taxonomy" id="1127483"/>
    <lineage>
        <taxon>Bacteria</taxon>
        <taxon>Pseudomonadati</taxon>
        <taxon>Pseudomonadota</taxon>
        <taxon>Betaproteobacteria</taxon>
        <taxon>Burkholderiales</taxon>
        <taxon>Burkholderiaceae</taxon>
        <taxon>Cupriavidus</taxon>
    </lineage>
</organism>
<dbReference type="FunFam" id="3.40.50.2000:FF:000009">
    <property type="entry name" value="Sterol 3-beta-glucosyltransferase UGT80A2"/>
    <property type="match status" value="1"/>
</dbReference>
<dbReference type="InterPro" id="IPR002213">
    <property type="entry name" value="UDP_glucos_trans"/>
</dbReference>
<proteinExistence type="predicted"/>
<dbReference type="Pfam" id="PF00440">
    <property type="entry name" value="TetR_N"/>
    <property type="match status" value="1"/>
</dbReference>
<dbReference type="SUPFAM" id="SSF46689">
    <property type="entry name" value="Homeodomain-like"/>
    <property type="match status" value="1"/>
</dbReference>
<dbReference type="SUPFAM" id="SSF53756">
    <property type="entry name" value="UDP-Glycosyltransferase/glycogen phosphorylase"/>
    <property type="match status" value="1"/>
</dbReference>
<keyword evidence="1" id="KW-0678">Repressor</keyword>
<evidence type="ECO:0000256" key="4">
    <source>
        <dbReference type="ARBA" id="ARBA00023163"/>
    </source>
</evidence>
<protein>
    <submittedName>
        <fullName evidence="7">Glycosyltransferase (Family 28)</fullName>
    </submittedName>
</protein>
<dbReference type="Proteomes" id="UP000005808">
    <property type="component" value="Unassembled WGS sequence"/>
</dbReference>
<dbReference type="InterPro" id="IPR009057">
    <property type="entry name" value="Homeodomain-like_sf"/>
</dbReference>
<name>H1S5V4_9BURK</name>
<keyword evidence="4" id="KW-0804">Transcription</keyword>
<dbReference type="CDD" id="cd03784">
    <property type="entry name" value="GT1_Gtf-like"/>
    <property type="match status" value="1"/>
</dbReference>
<dbReference type="AlphaFoldDB" id="H1S5V4"/>
<feature type="DNA-binding region" description="H-T-H motif" evidence="5">
    <location>
        <begin position="41"/>
        <end position="60"/>
    </location>
</feature>
<accession>H1S5V4</accession>
<comment type="caution">
    <text evidence="7">The sequence shown here is derived from an EMBL/GenBank/DDBJ whole genome shotgun (WGS) entry which is preliminary data.</text>
</comment>
<feature type="domain" description="HTH tetR-type" evidence="6">
    <location>
        <begin position="18"/>
        <end position="78"/>
    </location>
</feature>
<dbReference type="GO" id="GO:0017000">
    <property type="term" value="P:antibiotic biosynthetic process"/>
    <property type="evidence" value="ECO:0007669"/>
    <property type="project" value="UniProtKB-ARBA"/>
</dbReference>
<keyword evidence="3 5" id="KW-0238">DNA-binding</keyword>
<dbReference type="EMBL" id="AHJE01000038">
    <property type="protein sequence ID" value="EHP42186.1"/>
    <property type="molecule type" value="Genomic_DNA"/>
</dbReference>